<accession>A0AAD1TMR4</accession>
<name>A0AAD1TMR4_PELCU</name>
<dbReference type="InterPro" id="IPR054751">
    <property type="entry name" value="NBAS_C"/>
</dbReference>
<dbReference type="PANTHER" id="PTHR15922:SF2">
    <property type="entry name" value="NBAS SUBUNIT OF NRZ TETHERING COMPLEX"/>
    <property type="match status" value="1"/>
</dbReference>
<sequence length="146" mass="16581">MVSSDDLLEWLRPFCGDDSLPVKPRIDVLQIMEQAFNLNDEDSKLLVFFRTQAVLKASWPEKKSLTPVQIEVTTAACYLTIVCPLSDASHVTLCAILESFLTWTAQFQPIFMRKMIQDSHRSCDSSIVHVGVILVTLMYRIDAFLI</sequence>
<evidence type="ECO:0000259" key="1">
    <source>
        <dbReference type="Pfam" id="PF22913"/>
    </source>
</evidence>
<dbReference type="GO" id="GO:0070939">
    <property type="term" value="C:Dsl1/NZR complex"/>
    <property type="evidence" value="ECO:0007669"/>
    <property type="project" value="TreeGrafter"/>
</dbReference>
<keyword evidence="3" id="KW-1185">Reference proteome</keyword>
<dbReference type="GO" id="GO:0000149">
    <property type="term" value="F:SNARE binding"/>
    <property type="evidence" value="ECO:0007669"/>
    <property type="project" value="TreeGrafter"/>
</dbReference>
<organism evidence="2 3">
    <name type="scientific">Pelobates cultripes</name>
    <name type="common">Western spadefoot toad</name>
    <dbReference type="NCBI Taxonomy" id="61616"/>
    <lineage>
        <taxon>Eukaryota</taxon>
        <taxon>Metazoa</taxon>
        <taxon>Chordata</taxon>
        <taxon>Craniata</taxon>
        <taxon>Vertebrata</taxon>
        <taxon>Euteleostomi</taxon>
        <taxon>Amphibia</taxon>
        <taxon>Batrachia</taxon>
        <taxon>Anura</taxon>
        <taxon>Pelobatoidea</taxon>
        <taxon>Pelobatidae</taxon>
        <taxon>Pelobates</taxon>
    </lineage>
</organism>
<protein>
    <submittedName>
        <fullName evidence="2">Neuroblastoma-amplified sequence</fullName>
    </submittedName>
</protein>
<evidence type="ECO:0000313" key="3">
    <source>
        <dbReference type="Proteomes" id="UP001295444"/>
    </source>
</evidence>
<dbReference type="AlphaFoldDB" id="A0AAD1TMR4"/>
<reference evidence="2" key="1">
    <citation type="submission" date="2022-03" db="EMBL/GenBank/DDBJ databases">
        <authorList>
            <person name="Alioto T."/>
            <person name="Alioto T."/>
            <person name="Gomez Garrido J."/>
        </authorList>
    </citation>
    <scope>NUCLEOTIDE SEQUENCE</scope>
</reference>
<evidence type="ECO:0000313" key="2">
    <source>
        <dbReference type="EMBL" id="CAH2330049.1"/>
    </source>
</evidence>
<feature type="domain" description="NBAS subunit of NRZ tethering complex C-terminal" evidence="1">
    <location>
        <begin position="1"/>
        <end position="39"/>
    </location>
</feature>
<dbReference type="Proteomes" id="UP001295444">
    <property type="component" value="Unassembled WGS sequence"/>
</dbReference>
<comment type="caution">
    <text evidence="2">The sequence shown here is derived from an EMBL/GenBank/DDBJ whole genome shotgun (WGS) entry which is preliminary data.</text>
</comment>
<dbReference type="Pfam" id="PF22913">
    <property type="entry name" value="NBAS_11th"/>
    <property type="match status" value="1"/>
</dbReference>
<dbReference type="PANTHER" id="PTHR15922">
    <property type="entry name" value="NEUROBLASTOMA-AMPLIFIED SEQUENCE"/>
    <property type="match status" value="1"/>
</dbReference>
<gene>
    <name evidence="2" type="ORF">PECUL_23A001908</name>
</gene>
<dbReference type="GO" id="GO:0006890">
    <property type="term" value="P:retrograde vesicle-mediated transport, Golgi to endoplasmic reticulum"/>
    <property type="evidence" value="ECO:0007669"/>
    <property type="project" value="TreeGrafter"/>
</dbReference>
<dbReference type="EMBL" id="CAKOES020000193">
    <property type="protein sequence ID" value="CAH2330049.1"/>
    <property type="molecule type" value="Genomic_DNA"/>
</dbReference>
<proteinExistence type="predicted"/>